<feature type="region of interest" description="Disordered" evidence="2">
    <location>
        <begin position="486"/>
        <end position="515"/>
    </location>
</feature>
<accession>A0A4W3HBU5</accession>
<reference evidence="4" key="1">
    <citation type="journal article" date="2006" name="Science">
        <title>Ancient noncoding elements conserved in the human genome.</title>
        <authorList>
            <person name="Venkatesh B."/>
            <person name="Kirkness E.F."/>
            <person name="Loh Y.H."/>
            <person name="Halpern A.L."/>
            <person name="Lee A.P."/>
            <person name="Johnson J."/>
            <person name="Dandona N."/>
            <person name="Viswanathan L.D."/>
            <person name="Tay A."/>
            <person name="Venter J.C."/>
            <person name="Strausberg R.L."/>
            <person name="Brenner S."/>
        </authorList>
    </citation>
    <scope>NUCLEOTIDE SEQUENCE [LARGE SCALE GENOMIC DNA]</scope>
</reference>
<dbReference type="InParanoid" id="A0A4W3HBU5"/>
<dbReference type="OMA" id="MVASHQK"/>
<reference evidence="4" key="3">
    <citation type="journal article" date="2014" name="Nature">
        <title>Elephant shark genome provides unique insights into gnathostome evolution.</title>
        <authorList>
            <consortium name="International Elephant Shark Genome Sequencing Consortium"/>
            <person name="Venkatesh B."/>
            <person name="Lee A.P."/>
            <person name="Ravi V."/>
            <person name="Maurya A.K."/>
            <person name="Lian M.M."/>
            <person name="Swann J.B."/>
            <person name="Ohta Y."/>
            <person name="Flajnik M.F."/>
            <person name="Sutoh Y."/>
            <person name="Kasahara M."/>
            <person name="Hoon S."/>
            <person name="Gangu V."/>
            <person name="Roy S.W."/>
            <person name="Irimia M."/>
            <person name="Korzh V."/>
            <person name="Kondrychyn I."/>
            <person name="Lim Z.W."/>
            <person name="Tay B.H."/>
            <person name="Tohari S."/>
            <person name="Kong K.W."/>
            <person name="Ho S."/>
            <person name="Lorente-Galdos B."/>
            <person name="Quilez J."/>
            <person name="Marques-Bonet T."/>
            <person name="Raney B.J."/>
            <person name="Ingham P.W."/>
            <person name="Tay A."/>
            <person name="Hillier L.W."/>
            <person name="Minx P."/>
            <person name="Boehm T."/>
            <person name="Wilson R.K."/>
            <person name="Brenner S."/>
            <person name="Warren W.C."/>
        </authorList>
    </citation>
    <scope>NUCLEOTIDE SEQUENCE [LARGE SCALE GENOMIC DNA]</scope>
</reference>
<reference evidence="3" key="5">
    <citation type="submission" date="2025-09" db="UniProtKB">
        <authorList>
            <consortium name="Ensembl"/>
        </authorList>
    </citation>
    <scope>IDENTIFICATION</scope>
</reference>
<sequence length="515" mass="58335">MEDLPSGDLAAINPRQHKNASNSTSESHLEPWHSTPKSKPSGENINCPKSIGDSRLNFGKMQDTSQATGARSKVCSTKAMHPVPPYNTSVKSNGNLDLENSTIQKQRNELQLLVMELKDRDRELNEMVAAHQKQLLAWEEDRLRILTLEERCAKLENELRKRNELIRTLTTQHKILEAQQNDCLKALSSTQQQLQETNHKAGEAVSNCEELEERNKSLNTSMLELSAQVGQLQAREQELSTMLKLKDKDMVEATNHIIDLSARFKTLESALREARLNETNTRKEVQDCKQHSKRLRHEICKLRDELDEKTGENNEQREEIIHLKQENQYLISELTLAVEREKRKDQLLELAKSKQERADTELHGLRQVNEKQQHDLQLLHLNLASSQELIQKQEEKILEISEEKLEMDMLGLESPTAAHNNPLRDRSRRKGSYQDDLTANSIPASPGKLPSAEDSGLGSASNNSTCRDDCSPTSKLQRLLAESRQMVANLERSTQLPPGLSCPSVGNNTREGSSH</sequence>
<feature type="region of interest" description="Disordered" evidence="2">
    <location>
        <begin position="413"/>
        <end position="471"/>
    </location>
</feature>
<reference evidence="3" key="4">
    <citation type="submission" date="2025-08" db="UniProtKB">
        <authorList>
            <consortium name="Ensembl"/>
        </authorList>
    </citation>
    <scope>IDENTIFICATION</scope>
</reference>
<dbReference type="STRING" id="7868.ENSCMIP00000012617"/>
<organism evidence="3 4">
    <name type="scientific">Callorhinchus milii</name>
    <name type="common">Ghost shark</name>
    <dbReference type="NCBI Taxonomy" id="7868"/>
    <lineage>
        <taxon>Eukaryota</taxon>
        <taxon>Metazoa</taxon>
        <taxon>Chordata</taxon>
        <taxon>Craniata</taxon>
        <taxon>Vertebrata</taxon>
        <taxon>Chondrichthyes</taxon>
        <taxon>Holocephali</taxon>
        <taxon>Chimaeriformes</taxon>
        <taxon>Callorhinchidae</taxon>
        <taxon>Callorhinchus</taxon>
    </lineage>
</organism>
<dbReference type="Ensembl" id="ENSCMIT00000012905.1">
    <property type="protein sequence ID" value="ENSCMIP00000012617.1"/>
    <property type="gene ID" value="ENSCMIG00000006406.1"/>
</dbReference>
<keyword evidence="1" id="KW-0175">Coiled coil</keyword>
<feature type="coiled-coil region" evidence="1">
    <location>
        <begin position="376"/>
        <end position="403"/>
    </location>
</feature>
<dbReference type="Proteomes" id="UP000314986">
    <property type="component" value="Unassembled WGS sequence"/>
</dbReference>
<keyword evidence="4" id="KW-1185">Reference proteome</keyword>
<feature type="coiled-coil region" evidence="1">
    <location>
        <begin position="100"/>
        <end position="228"/>
    </location>
</feature>
<proteinExistence type="predicted"/>
<evidence type="ECO:0000256" key="2">
    <source>
        <dbReference type="SAM" id="MobiDB-lite"/>
    </source>
</evidence>
<name>A0A4W3HBU5_CALMI</name>
<reference evidence="4" key="2">
    <citation type="journal article" date="2007" name="PLoS Biol.">
        <title>Survey sequencing and comparative analysis of the elephant shark (Callorhinchus milii) genome.</title>
        <authorList>
            <person name="Venkatesh B."/>
            <person name="Kirkness E.F."/>
            <person name="Loh Y.H."/>
            <person name="Halpern A.L."/>
            <person name="Lee A.P."/>
            <person name="Johnson J."/>
            <person name="Dandona N."/>
            <person name="Viswanathan L.D."/>
            <person name="Tay A."/>
            <person name="Venter J.C."/>
            <person name="Strausberg R.L."/>
            <person name="Brenner S."/>
        </authorList>
    </citation>
    <scope>NUCLEOTIDE SEQUENCE [LARGE SCALE GENOMIC DNA]</scope>
</reference>
<feature type="compositionally biased region" description="Polar residues" evidence="2">
    <location>
        <begin position="504"/>
        <end position="515"/>
    </location>
</feature>
<evidence type="ECO:0000256" key="1">
    <source>
        <dbReference type="SAM" id="Coils"/>
    </source>
</evidence>
<feature type="compositionally biased region" description="Polar residues" evidence="2">
    <location>
        <begin position="35"/>
        <end position="44"/>
    </location>
</feature>
<evidence type="ECO:0000313" key="3">
    <source>
        <dbReference type="Ensembl" id="ENSCMIP00000012617.1"/>
    </source>
</evidence>
<protein>
    <submittedName>
        <fullName evidence="3">Coiled-coil domain containing 62</fullName>
    </submittedName>
</protein>
<feature type="region of interest" description="Disordered" evidence="2">
    <location>
        <begin position="1"/>
        <end position="93"/>
    </location>
</feature>
<evidence type="ECO:0000313" key="4">
    <source>
        <dbReference type="Proteomes" id="UP000314986"/>
    </source>
</evidence>
<feature type="compositionally biased region" description="Polar residues" evidence="2">
    <location>
        <begin position="458"/>
        <end position="471"/>
    </location>
</feature>
<dbReference type="GeneTree" id="ENSGT00400000022269"/>
<gene>
    <name evidence="3" type="primary">ccdc62</name>
</gene>
<dbReference type="AlphaFoldDB" id="A0A4W3HBU5"/>